<organism evidence="2 3">
    <name type="scientific">Butyrivibrio proteoclasticus (strain ATCC 51982 / DSM 14932 / B316)</name>
    <name type="common">Clostridium proteoclasticum</name>
    <dbReference type="NCBI Taxonomy" id="515622"/>
    <lineage>
        <taxon>Bacteria</taxon>
        <taxon>Bacillati</taxon>
        <taxon>Bacillota</taxon>
        <taxon>Clostridia</taxon>
        <taxon>Lachnospirales</taxon>
        <taxon>Lachnospiraceae</taxon>
        <taxon>Butyrivibrio</taxon>
    </lineage>
</organism>
<geneLocation type="plasmid" evidence="2 3">
    <name>pCY360</name>
</geneLocation>
<feature type="compositionally biased region" description="Basic and acidic residues" evidence="1">
    <location>
        <begin position="129"/>
        <end position="161"/>
    </location>
</feature>
<dbReference type="AlphaFoldDB" id="E0S497"/>
<evidence type="ECO:0000313" key="2">
    <source>
        <dbReference type="EMBL" id="ADL36229.1"/>
    </source>
</evidence>
<evidence type="ECO:0000256" key="1">
    <source>
        <dbReference type="SAM" id="MobiDB-lite"/>
    </source>
</evidence>
<name>E0S497_BUTPB</name>
<evidence type="ECO:0000313" key="3">
    <source>
        <dbReference type="Proteomes" id="UP000001299"/>
    </source>
</evidence>
<feature type="region of interest" description="Disordered" evidence="1">
    <location>
        <begin position="129"/>
        <end position="166"/>
    </location>
</feature>
<proteinExistence type="predicted"/>
<accession>E0S497</accession>
<sequence>MRIRIRIYADREPDLYALYEAAGPSLTRKIFKQAISSYLTGEKYDIRVSGAVFNPVYGVQNPMFDISVAPQFDAELDKLPDRSISAFAKTLVRFYAFKDIVAAYGLNKTVVYDNGQAINDIAPVIPQKKERPKETAPIKSVEEKPKEVENQIEESKEAPKEDIDEVNNSDLNSLASLFSGLKMV</sequence>
<dbReference type="Proteomes" id="UP000001299">
    <property type="component" value="Plasmid pCY360"/>
</dbReference>
<keyword evidence="2" id="KW-0614">Plasmid</keyword>
<protein>
    <submittedName>
        <fullName evidence="2">Uncharacterized protein</fullName>
    </submittedName>
</protein>
<dbReference type="EMBL" id="CP001812">
    <property type="protein sequence ID" value="ADL36229.1"/>
    <property type="molecule type" value="Genomic_DNA"/>
</dbReference>
<dbReference type="KEGG" id="bpb:bpr_II292"/>
<reference evidence="2 3" key="1">
    <citation type="journal article" date="2010" name="PLoS ONE">
        <title>The glycobiome of the rumen bacterium Butyrivibrio proteoclasticus B316(T) highlights adaptation to a polysaccharide-rich environment.</title>
        <authorList>
            <person name="Kelly W.J."/>
            <person name="Leahy S.C."/>
            <person name="Altermann E."/>
            <person name="Yeoman C.J."/>
            <person name="Dunne J.C."/>
            <person name="Kong Z."/>
            <person name="Pacheco D.M."/>
            <person name="Li D."/>
            <person name="Noel S.J."/>
            <person name="Moon C.D."/>
            <person name="Cookson A.L."/>
            <person name="Attwood G.T."/>
        </authorList>
    </citation>
    <scope>NUCLEOTIDE SEQUENCE [LARGE SCALE GENOMIC DNA]</scope>
    <source>
        <strain evidence="3">ATCC 51982 / DSM 14932 / B316</strain>
        <plasmid evidence="3">Plasmid pCY360</plasmid>
    </source>
</reference>
<dbReference type="HOGENOM" id="CLU_1465630_0_0_9"/>
<dbReference type="RefSeq" id="WP_013282878.1">
    <property type="nucleotide sequence ID" value="NC_014389.1"/>
</dbReference>
<keyword evidence="3" id="KW-1185">Reference proteome</keyword>
<gene>
    <name evidence="2" type="ordered locus">bpr_II292</name>
</gene>